<reference evidence="3 4" key="1">
    <citation type="submission" date="2018-01" db="EMBL/GenBank/DDBJ databases">
        <title>Complete genome sequence of Salinigranum rubrum GX10T, an extremely halophilic archaeon isolated from a marine solar saltern.</title>
        <authorList>
            <person name="Han S."/>
        </authorList>
    </citation>
    <scope>NUCLEOTIDE SEQUENCE [LARGE SCALE GENOMIC DNA]</scope>
    <source>
        <strain evidence="3 4">GX10</strain>
    </source>
</reference>
<evidence type="ECO:0000259" key="2">
    <source>
        <dbReference type="Pfam" id="PF07760"/>
    </source>
</evidence>
<dbReference type="InterPro" id="IPR014495">
    <property type="entry name" value="UCP018671"/>
</dbReference>
<organism evidence="3 4">
    <name type="scientific">Salinigranum rubrum</name>
    <dbReference type="NCBI Taxonomy" id="755307"/>
    <lineage>
        <taxon>Archaea</taxon>
        <taxon>Methanobacteriati</taxon>
        <taxon>Methanobacteriota</taxon>
        <taxon>Stenosarchaea group</taxon>
        <taxon>Halobacteria</taxon>
        <taxon>Halobacteriales</taxon>
        <taxon>Haloferacaceae</taxon>
        <taxon>Salinigranum</taxon>
    </lineage>
</organism>
<keyword evidence="1" id="KW-0472">Membrane</keyword>
<feature type="domain" description="DUF1616" evidence="2">
    <location>
        <begin position="25"/>
        <end position="332"/>
    </location>
</feature>
<keyword evidence="1" id="KW-0812">Transmembrane</keyword>
<feature type="transmembrane region" description="Helical" evidence="1">
    <location>
        <begin position="176"/>
        <end position="197"/>
    </location>
</feature>
<dbReference type="EMBL" id="CP026309">
    <property type="protein sequence ID" value="AUV82575.1"/>
    <property type="molecule type" value="Genomic_DNA"/>
</dbReference>
<accession>A0A2I8VL07</accession>
<feature type="transmembrane region" description="Helical" evidence="1">
    <location>
        <begin position="42"/>
        <end position="62"/>
    </location>
</feature>
<dbReference type="RefSeq" id="WP_103426264.1">
    <property type="nucleotide sequence ID" value="NZ_CP026309.1"/>
</dbReference>
<keyword evidence="4" id="KW-1185">Reference proteome</keyword>
<sequence length="335" mass="36121">MNASSNGGGWPLDILGVAVVAAAGAAVSLAPDTGLVGSPLHVFLGILFIFVVPGAALTAALFPKTSRETTHQGFGLDATRQLVSRSRITTAERVVLSLGLSVAVVPLIGLLLNFMPQGVQLGTVIPTIAGLSLLLAGIGLVRRLRLPRDDRFGVTLASVTDATAWIARPDSSTDRIVNVVLVVGLVLAATGVAYAVVAPQPGERFTALYLQTRDPETGEFVADDYPSELGPDDEATLYVGLTNQEHRTVSYTVVVQLQRIEDRDGSRTLLLREEVDRFSTTLEHNESWRQEHVVTPAFYGEDLRLTYLLYKGQPPATPTTENAYRTVHIWVDVNR</sequence>
<dbReference type="GeneID" id="35593180"/>
<keyword evidence="1" id="KW-1133">Transmembrane helix</keyword>
<dbReference type="Pfam" id="PF07760">
    <property type="entry name" value="DUF1616"/>
    <property type="match status" value="1"/>
</dbReference>
<dbReference type="AlphaFoldDB" id="A0A2I8VL07"/>
<dbReference type="KEGG" id="srub:C2R22_13775"/>
<dbReference type="Proteomes" id="UP000236584">
    <property type="component" value="Chromosome"/>
</dbReference>
<protein>
    <recommendedName>
        <fullName evidence="2">DUF1616 domain-containing protein</fullName>
    </recommendedName>
</protein>
<feature type="transmembrane region" description="Helical" evidence="1">
    <location>
        <begin position="121"/>
        <end position="141"/>
    </location>
</feature>
<evidence type="ECO:0000256" key="1">
    <source>
        <dbReference type="SAM" id="Phobius"/>
    </source>
</evidence>
<feature type="transmembrane region" description="Helical" evidence="1">
    <location>
        <begin position="12"/>
        <end position="30"/>
    </location>
</feature>
<name>A0A2I8VL07_9EURY</name>
<dbReference type="InterPro" id="IPR011674">
    <property type="entry name" value="DUF1616"/>
</dbReference>
<dbReference type="PIRSF" id="PIRSF018671">
    <property type="entry name" value="UCP018671"/>
    <property type="match status" value="1"/>
</dbReference>
<dbReference type="OrthoDB" id="82282at2157"/>
<evidence type="ECO:0000313" key="4">
    <source>
        <dbReference type="Proteomes" id="UP000236584"/>
    </source>
</evidence>
<feature type="transmembrane region" description="Helical" evidence="1">
    <location>
        <begin position="94"/>
        <end position="115"/>
    </location>
</feature>
<gene>
    <name evidence="3" type="ORF">C2R22_13775</name>
</gene>
<proteinExistence type="predicted"/>
<evidence type="ECO:0000313" key="3">
    <source>
        <dbReference type="EMBL" id="AUV82575.1"/>
    </source>
</evidence>